<reference evidence="2" key="1">
    <citation type="submission" date="2023-03" db="EMBL/GenBank/DDBJ databases">
        <title>Massive genome expansion in bonnet fungi (Mycena s.s.) driven by repeated elements and novel gene families across ecological guilds.</title>
        <authorList>
            <consortium name="Lawrence Berkeley National Laboratory"/>
            <person name="Harder C.B."/>
            <person name="Miyauchi S."/>
            <person name="Viragh M."/>
            <person name="Kuo A."/>
            <person name="Thoen E."/>
            <person name="Andreopoulos B."/>
            <person name="Lu D."/>
            <person name="Skrede I."/>
            <person name="Drula E."/>
            <person name="Henrissat B."/>
            <person name="Morin E."/>
            <person name="Kohler A."/>
            <person name="Barry K."/>
            <person name="LaButti K."/>
            <person name="Morin E."/>
            <person name="Salamov A."/>
            <person name="Lipzen A."/>
            <person name="Mereny Z."/>
            <person name="Hegedus B."/>
            <person name="Baldrian P."/>
            <person name="Stursova M."/>
            <person name="Weitz H."/>
            <person name="Taylor A."/>
            <person name="Grigoriev I.V."/>
            <person name="Nagy L.G."/>
            <person name="Martin F."/>
            <person name="Kauserud H."/>
        </authorList>
    </citation>
    <scope>NUCLEOTIDE SEQUENCE</scope>
    <source>
        <strain evidence="2">CBHHK182m</strain>
    </source>
</reference>
<dbReference type="Proteomes" id="UP001215598">
    <property type="component" value="Unassembled WGS sequence"/>
</dbReference>
<feature type="compositionally biased region" description="Polar residues" evidence="1">
    <location>
        <begin position="8"/>
        <end position="18"/>
    </location>
</feature>
<dbReference type="EMBL" id="JARKIB010000131">
    <property type="protein sequence ID" value="KAJ7734661.1"/>
    <property type="molecule type" value="Genomic_DNA"/>
</dbReference>
<dbReference type="AlphaFoldDB" id="A0AAD7I430"/>
<feature type="region of interest" description="Disordered" evidence="1">
    <location>
        <begin position="1"/>
        <end position="80"/>
    </location>
</feature>
<keyword evidence="3" id="KW-1185">Reference proteome</keyword>
<accession>A0AAD7I430</accession>
<protein>
    <submittedName>
        <fullName evidence="2">Uncharacterized protein</fullName>
    </submittedName>
</protein>
<evidence type="ECO:0000313" key="3">
    <source>
        <dbReference type="Proteomes" id="UP001215598"/>
    </source>
</evidence>
<gene>
    <name evidence="2" type="ORF">B0H16DRAFT_1731722</name>
</gene>
<organism evidence="2 3">
    <name type="scientific">Mycena metata</name>
    <dbReference type="NCBI Taxonomy" id="1033252"/>
    <lineage>
        <taxon>Eukaryota</taxon>
        <taxon>Fungi</taxon>
        <taxon>Dikarya</taxon>
        <taxon>Basidiomycota</taxon>
        <taxon>Agaricomycotina</taxon>
        <taxon>Agaricomycetes</taxon>
        <taxon>Agaricomycetidae</taxon>
        <taxon>Agaricales</taxon>
        <taxon>Marasmiineae</taxon>
        <taxon>Mycenaceae</taxon>
        <taxon>Mycena</taxon>
    </lineage>
</organism>
<name>A0AAD7I430_9AGAR</name>
<comment type="caution">
    <text evidence="2">The sequence shown here is derived from an EMBL/GenBank/DDBJ whole genome shotgun (WGS) entry which is preliminary data.</text>
</comment>
<feature type="region of interest" description="Disordered" evidence="1">
    <location>
        <begin position="126"/>
        <end position="145"/>
    </location>
</feature>
<proteinExistence type="predicted"/>
<evidence type="ECO:0000313" key="2">
    <source>
        <dbReference type="EMBL" id="KAJ7734661.1"/>
    </source>
</evidence>
<evidence type="ECO:0000256" key="1">
    <source>
        <dbReference type="SAM" id="MobiDB-lite"/>
    </source>
</evidence>
<sequence>MRCGRLSMQKTFTASSFASPRRSRTNTSFDVLRVLPPTPRHPHAPSTSPPLPERHHHPHLQASCGFNLRPKSSPEAPASTPSLVAKTIRHDNAIAQISMRALTSEDHDPRSLLQDAQTRDLLLPGERSTGNALTRRSGAAPALSPHDCACSDPVDDALSSHTVIGGDAIILPIVSILLAVSLDSSKTRIRRQYEGIRKTKPRLMIVPAVLLVVREQPAK</sequence>